<accession>A0A327KG63</accession>
<dbReference type="PANTHER" id="PTHR39210">
    <property type="entry name" value="HEPARIN-SULFATE LYASE"/>
    <property type="match status" value="1"/>
</dbReference>
<dbReference type="Gene3D" id="1.50.10.100">
    <property type="entry name" value="Chondroitin AC/alginate lyase"/>
    <property type="match status" value="1"/>
</dbReference>
<evidence type="ECO:0000256" key="2">
    <source>
        <dbReference type="ARBA" id="ARBA00022729"/>
    </source>
</evidence>
<dbReference type="GO" id="GO:0016829">
    <property type="term" value="F:lyase activity"/>
    <property type="evidence" value="ECO:0007669"/>
    <property type="project" value="UniProtKB-KW"/>
</dbReference>
<keyword evidence="3" id="KW-0574">Periplasm</keyword>
<dbReference type="InterPro" id="IPR012480">
    <property type="entry name" value="Hepar_II_III_C"/>
</dbReference>
<dbReference type="Pfam" id="PF07940">
    <property type="entry name" value="Hepar_II_III_C"/>
    <property type="match status" value="1"/>
</dbReference>
<reference evidence="6 7" key="1">
    <citation type="submission" date="2019-11" db="EMBL/GenBank/DDBJ databases">
        <title>Whole-genome sequence of Rhodoplanes serenus DSM 18633, type strain.</title>
        <authorList>
            <person name="Kyndt J.A."/>
            <person name="Meyer T.E."/>
        </authorList>
    </citation>
    <scope>NUCLEOTIDE SEQUENCE [LARGE SCALE GENOMIC DNA]</scope>
    <source>
        <strain evidence="6 7">DSM 18633</strain>
    </source>
</reference>
<evidence type="ECO:0000313" key="6">
    <source>
        <dbReference type="EMBL" id="MTW14818.1"/>
    </source>
</evidence>
<dbReference type="PANTHER" id="PTHR39210:SF1">
    <property type="entry name" value="HEPARIN-SULFATE LYASE"/>
    <property type="match status" value="1"/>
</dbReference>
<dbReference type="Proteomes" id="UP000438991">
    <property type="component" value="Unassembled WGS sequence"/>
</dbReference>
<dbReference type="Gene3D" id="2.70.98.70">
    <property type="match status" value="1"/>
</dbReference>
<dbReference type="EMBL" id="WNKV01000001">
    <property type="protein sequence ID" value="MTW14818.1"/>
    <property type="molecule type" value="Genomic_DNA"/>
</dbReference>
<dbReference type="RefSeq" id="WP_111383780.1">
    <property type="nucleotide sequence ID" value="NZ_NPEW01000014.1"/>
</dbReference>
<keyword evidence="2" id="KW-0732">Signal</keyword>
<comment type="caution">
    <text evidence="6">The sequence shown here is derived from an EMBL/GenBank/DDBJ whole genome shotgun (WGS) entry which is preliminary data.</text>
</comment>
<evidence type="ECO:0000256" key="3">
    <source>
        <dbReference type="ARBA" id="ARBA00022764"/>
    </source>
</evidence>
<name>A0A327KG63_9BRAD</name>
<proteinExistence type="predicted"/>
<sequence>MSGVAIADRGRLIWFAMRRGLAHVAGRLVVLRPLAALRLTGRGERIAIAPQSLRTADPTRASEIYAGRFALAGKIVICDGRSPFEMEPPSPDWAASLLGFRWLRHLRSAETAGVPRGSARALVEDWIALQGGWHPVAWRPEILARRVISWLTQASLILADADMRFYRRFLRSLTRQVRFLRWTAADAQDGVPRLQAHIAITYAALCMTGQARHLRRAVRRLSAELDRQILADGGHVGRNPGALIELLADLLPLAQAFTACNIAPPPALLNAIDRMMPMLRFFRHADKTFALFNGMGPTAQDLLATILAYDDARGAPVANATHSGYQRIEARQTVVLMDTGTPPPLSLSADAHAGCLAFELSSRQQRIVVNCGLPATGKGNWRHLARSTAAHSTVTFNQTSSCVFHDTRLMRRVFGTLVADGPRRVVIARDADDHAEQVRASHDGYADRFGVIHQRTVTLSADGRRLEGEDIFLPARGEALPPKLPDEFAVRFHLHPAIRATRVQDGHGVMLTLPTKEVWSFQSHEDRVDIEESVFLGGRTGPLRTIQLVIHGRARKAPRIEWTFALTAEPAPATASARPGREQTTLPR</sequence>
<dbReference type="GO" id="GO:0042597">
    <property type="term" value="C:periplasmic space"/>
    <property type="evidence" value="ECO:0007669"/>
    <property type="project" value="UniProtKB-SubCell"/>
</dbReference>
<organism evidence="6 7">
    <name type="scientific">Rhodoplanes serenus</name>
    <dbReference type="NCBI Taxonomy" id="200615"/>
    <lineage>
        <taxon>Bacteria</taxon>
        <taxon>Pseudomonadati</taxon>
        <taxon>Pseudomonadota</taxon>
        <taxon>Alphaproteobacteria</taxon>
        <taxon>Hyphomicrobiales</taxon>
        <taxon>Nitrobacteraceae</taxon>
        <taxon>Rhodoplanes</taxon>
    </lineage>
</organism>
<feature type="domain" description="Heparinase II/III-like C-terminal" evidence="5">
    <location>
        <begin position="313"/>
        <end position="563"/>
    </location>
</feature>
<dbReference type="AlphaFoldDB" id="A0A327KG63"/>
<comment type="subcellular location">
    <subcellularLocation>
        <location evidence="1">Periplasm</location>
    </subcellularLocation>
</comment>
<evidence type="ECO:0000256" key="4">
    <source>
        <dbReference type="ARBA" id="ARBA00023239"/>
    </source>
</evidence>
<dbReference type="InterPro" id="IPR008929">
    <property type="entry name" value="Chondroitin_lyas"/>
</dbReference>
<evidence type="ECO:0000256" key="1">
    <source>
        <dbReference type="ARBA" id="ARBA00004418"/>
    </source>
</evidence>
<evidence type="ECO:0000313" key="7">
    <source>
        <dbReference type="Proteomes" id="UP000438991"/>
    </source>
</evidence>
<keyword evidence="4" id="KW-0456">Lyase</keyword>
<evidence type="ECO:0000259" key="5">
    <source>
        <dbReference type="Pfam" id="PF07940"/>
    </source>
</evidence>
<gene>
    <name evidence="6" type="ORF">GJ689_01120</name>
</gene>
<protein>
    <submittedName>
        <fullName evidence="6">Heparinase</fullName>
    </submittedName>
</protein>